<evidence type="ECO:0000313" key="1">
    <source>
        <dbReference type="EMBL" id="KAG2102268.1"/>
    </source>
</evidence>
<evidence type="ECO:0000313" key="2">
    <source>
        <dbReference type="Proteomes" id="UP000823399"/>
    </source>
</evidence>
<dbReference type="RefSeq" id="XP_041290134.1">
    <property type="nucleotide sequence ID" value="XM_041429072.1"/>
</dbReference>
<gene>
    <name evidence="1" type="ORF">F5147DRAFT_293791</name>
</gene>
<reference evidence="1" key="1">
    <citation type="journal article" date="2020" name="New Phytol.">
        <title>Comparative genomics reveals dynamic genome evolution in host specialist ectomycorrhizal fungi.</title>
        <authorList>
            <person name="Lofgren L.A."/>
            <person name="Nguyen N.H."/>
            <person name="Vilgalys R."/>
            <person name="Ruytinx J."/>
            <person name="Liao H.L."/>
            <person name="Branco S."/>
            <person name="Kuo A."/>
            <person name="LaButti K."/>
            <person name="Lipzen A."/>
            <person name="Andreopoulos W."/>
            <person name="Pangilinan J."/>
            <person name="Riley R."/>
            <person name="Hundley H."/>
            <person name="Na H."/>
            <person name="Barry K."/>
            <person name="Grigoriev I.V."/>
            <person name="Stajich J.E."/>
            <person name="Kennedy P.G."/>
        </authorList>
    </citation>
    <scope>NUCLEOTIDE SEQUENCE</scope>
    <source>
        <strain evidence="1">FC423</strain>
    </source>
</reference>
<dbReference type="Proteomes" id="UP000823399">
    <property type="component" value="Unassembled WGS sequence"/>
</dbReference>
<organism evidence="1 2">
    <name type="scientific">Suillus discolor</name>
    <dbReference type="NCBI Taxonomy" id="1912936"/>
    <lineage>
        <taxon>Eukaryota</taxon>
        <taxon>Fungi</taxon>
        <taxon>Dikarya</taxon>
        <taxon>Basidiomycota</taxon>
        <taxon>Agaricomycotina</taxon>
        <taxon>Agaricomycetes</taxon>
        <taxon>Agaricomycetidae</taxon>
        <taxon>Boletales</taxon>
        <taxon>Suillineae</taxon>
        <taxon>Suillaceae</taxon>
        <taxon>Suillus</taxon>
    </lineage>
</organism>
<comment type="caution">
    <text evidence="1">The sequence shown here is derived from an EMBL/GenBank/DDBJ whole genome shotgun (WGS) entry which is preliminary data.</text>
</comment>
<sequence>MNTLDEHPLTVEHTRIVRDVVRYQIAGPIAKDIVCGDVGFPSQMNLNRVSFAPRPMRSIGHRHKTNDHKLPFYRNNTPTRRRYRHFALRCFVSVLPSSALQRRCPSDVSWIFTTCLSKGGCSYRILYQQESSRSCTRQHAIRIRHHRGSLEGDRSYVRVNQGVQDYFKS</sequence>
<dbReference type="EMBL" id="JABBWM010000048">
    <property type="protein sequence ID" value="KAG2102268.1"/>
    <property type="molecule type" value="Genomic_DNA"/>
</dbReference>
<dbReference type="OrthoDB" id="10597704at2759"/>
<dbReference type="AlphaFoldDB" id="A0A9P7F317"/>
<proteinExistence type="predicted"/>
<dbReference type="GeneID" id="64691331"/>
<protein>
    <submittedName>
        <fullName evidence="1">Uncharacterized protein</fullName>
    </submittedName>
</protein>
<keyword evidence="2" id="KW-1185">Reference proteome</keyword>
<accession>A0A9P7F317</accession>
<name>A0A9P7F317_9AGAM</name>